<dbReference type="CDD" id="cd16029">
    <property type="entry name" value="4-S"/>
    <property type="match status" value="1"/>
</dbReference>
<feature type="signal peptide" evidence="7">
    <location>
        <begin position="1"/>
        <end position="17"/>
    </location>
</feature>
<keyword evidence="9" id="KW-1185">Reference proteome</keyword>
<reference evidence="10" key="1">
    <citation type="submission" date="2025-08" db="UniProtKB">
        <authorList>
            <consortium name="RefSeq"/>
        </authorList>
    </citation>
    <scope>IDENTIFICATION</scope>
    <source>
        <tissue evidence="10">Testes</tissue>
    </source>
</reference>
<evidence type="ECO:0000256" key="2">
    <source>
        <dbReference type="ARBA" id="ARBA00008779"/>
    </source>
</evidence>
<accession>A0ABM0GVG5</accession>
<evidence type="ECO:0000256" key="5">
    <source>
        <dbReference type="ARBA" id="ARBA00022837"/>
    </source>
</evidence>
<evidence type="ECO:0000313" key="10">
    <source>
        <dbReference type="RefSeq" id="XP_002738186.1"/>
    </source>
</evidence>
<dbReference type="GeneID" id="100367841"/>
<name>A0ABM0GVG5_SACKO</name>
<dbReference type="Gene3D" id="3.40.720.10">
    <property type="entry name" value="Alkaline Phosphatase, subunit A"/>
    <property type="match status" value="1"/>
</dbReference>
<dbReference type="Proteomes" id="UP000694865">
    <property type="component" value="Unplaced"/>
</dbReference>
<keyword evidence="3" id="KW-0479">Metal-binding</keyword>
<sequence>MYVCVFLGILAISVVHADLGTLRPHILFILADDLGWHDVGYHDSEIQTPNIDMLAAEGVKLENYYVTPLCTPSRAVLMTGRYLIHSGMQHGVLVAQNPRCLPTDEILLPQMLKDSGYSTHMVGKWHLGFCKFQCTPNHRGFDTFFGWYNAAVISPFISCRRRSAGCEFRVSHTTVPMFIYLPFQAVHAPLQVPDKYSDMYKDTIHDESRRTYAGMTSCMDEAIGNITRTLKDKGIWNNTVIVFSTDNGGARTFGASNYPLRGQKASNFEGGIRGPAFVSSPLLDPLVRGTINNELMYIGDWFPTFMNLAGGHVIGSKPLDGINQWETISRGVPSKRVEIVYNIDPLWPGCKSSTRDTWIGNPYFDICVSAAIRVGHWKLLTGHTGCSNWETRPEIAPKSRTVESSDDGMVRLYHIKEDAEEKVNLVHYRPDIVFMLLQRLHYHNTTAVPPGEVDKFSVRADPARHGMAWNPWI</sequence>
<evidence type="ECO:0000256" key="4">
    <source>
        <dbReference type="ARBA" id="ARBA00022801"/>
    </source>
</evidence>
<keyword evidence="5" id="KW-0106">Calcium</keyword>
<dbReference type="RefSeq" id="XP_002738186.1">
    <property type="nucleotide sequence ID" value="XM_002738140.2"/>
</dbReference>
<proteinExistence type="inferred from homology"/>
<dbReference type="PANTHER" id="PTHR10342:SF274">
    <property type="entry name" value="ARYLSULFATASE B"/>
    <property type="match status" value="1"/>
</dbReference>
<evidence type="ECO:0000256" key="3">
    <source>
        <dbReference type="ARBA" id="ARBA00022723"/>
    </source>
</evidence>
<dbReference type="Pfam" id="PF00884">
    <property type="entry name" value="Sulfatase"/>
    <property type="match status" value="1"/>
</dbReference>
<organism evidence="9 10">
    <name type="scientific">Saccoglossus kowalevskii</name>
    <name type="common">Acorn worm</name>
    <dbReference type="NCBI Taxonomy" id="10224"/>
    <lineage>
        <taxon>Eukaryota</taxon>
        <taxon>Metazoa</taxon>
        <taxon>Hemichordata</taxon>
        <taxon>Enteropneusta</taxon>
        <taxon>Harrimaniidae</taxon>
        <taxon>Saccoglossus</taxon>
    </lineage>
</organism>
<dbReference type="PROSITE" id="PS00149">
    <property type="entry name" value="SULFATASE_2"/>
    <property type="match status" value="1"/>
</dbReference>
<comment type="cofactor">
    <cofactor evidence="1">
        <name>Ca(2+)</name>
        <dbReference type="ChEBI" id="CHEBI:29108"/>
    </cofactor>
</comment>
<dbReference type="PROSITE" id="PS00523">
    <property type="entry name" value="SULFATASE_1"/>
    <property type="match status" value="1"/>
</dbReference>
<feature type="domain" description="Sulfatase N-terminal" evidence="8">
    <location>
        <begin position="24"/>
        <end position="310"/>
    </location>
</feature>
<evidence type="ECO:0000259" key="8">
    <source>
        <dbReference type="Pfam" id="PF00884"/>
    </source>
</evidence>
<keyword evidence="6" id="KW-0325">Glycoprotein</keyword>
<gene>
    <name evidence="10" type="primary">LOC100367841</name>
</gene>
<protein>
    <submittedName>
        <fullName evidence="10">Arylsulfatase B-like</fullName>
    </submittedName>
</protein>
<dbReference type="InterPro" id="IPR024607">
    <property type="entry name" value="Sulfatase_CS"/>
</dbReference>
<evidence type="ECO:0000256" key="6">
    <source>
        <dbReference type="ARBA" id="ARBA00023180"/>
    </source>
</evidence>
<evidence type="ECO:0000256" key="7">
    <source>
        <dbReference type="SAM" id="SignalP"/>
    </source>
</evidence>
<keyword evidence="7" id="KW-0732">Signal</keyword>
<evidence type="ECO:0000313" key="9">
    <source>
        <dbReference type="Proteomes" id="UP000694865"/>
    </source>
</evidence>
<dbReference type="InterPro" id="IPR017850">
    <property type="entry name" value="Alkaline_phosphatase_core_sf"/>
</dbReference>
<dbReference type="InterPro" id="IPR000917">
    <property type="entry name" value="Sulfatase_N"/>
</dbReference>
<evidence type="ECO:0000256" key="1">
    <source>
        <dbReference type="ARBA" id="ARBA00001913"/>
    </source>
</evidence>
<dbReference type="InterPro" id="IPR047115">
    <property type="entry name" value="ARSB"/>
</dbReference>
<dbReference type="SUPFAM" id="SSF53649">
    <property type="entry name" value="Alkaline phosphatase-like"/>
    <property type="match status" value="1"/>
</dbReference>
<comment type="similarity">
    <text evidence="2">Belongs to the sulfatase family.</text>
</comment>
<dbReference type="Gene3D" id="3.30.1120.10">
    <property type="match status" value="1"/>
</dbReference>
<feature type="chain" id="PRO_5045862008" evidence="7">
    <location>
        <begin position="18"/>
        <end position="473"/>
    </location>
</feature>
<keyword evidence="4" id="KW-0378">Hydrolase</keyword>
<dbReference type="PANTHER" id="PTHR10342">
    <property type="entry name" value="ARYLSULFATASE"/>
    <property type="match status" value="1"/>
</dbReference>